<feature type="transmembrane region" description="Helical" evidence="1">
    <location>
        <begin position="12"/>
        <end position="34"/>
    </location>
</feature>
<keyword evidence="1" id="KW-0812">Transmembrane</keyword>
<dbReference type="EMBL" id="QGHA01000003">
    <property type="protein sequence ID" value="PWK78157.1"/>
    <property type="molecule type" value="Genomic_DNA"/>
</dbReference>
<protein>
    <submittedName>
        <fullName evidence="2">Uncharacterized protein</fullName>
    </submittedName>
</protein>
<organism evidence="2 3">
    <name type="scientific">Mucilaginibacter oryzae</name>
    <dbReference type="NCBI Taxonomy" id="468058"/>
    <lineage>
        <taxon>Bacteria</taxon>
        <taxon>Pseudomonadati</taxon>
        <taxon>Bacteroidota</taxon>
        <taxon>Sphingobacteriia</taxon>
        <taxon>Sphingobacteriales</taxon>
        <taxon>Sphingobacteriaceae</taxon>
        <taxon>Mucilaginibacter</taxon>
    </lineage>
</organism>
<feature type="transmembrane region" description="Helical" evidence="1">
    <location>
        <begin position="77"/>
        <end position="97"/>
    </location>
</feature>
<dbReference type="RefSeq" id="WP_109607741.1">
    <property type="nucleotide sequence ID" value="NZ_QGHA01000003.1"/>
</dbReference>
<evidence type="ECO:0000313" key="3">
    <source>
        <dbReference type="Proteomes" id="UP000245678"/>
    </source>
</evidence>
<gene>
    <name evidence="2" type="ORF">LX99_01997</name>
</gene>
<name>A0A316HCL9_9SPHI</name>
<dbReference type="Proteomes" id="UP000245678">
    <property type="component" value="Unassembled WGS sequence"/>
</dbReference>
<reference evidence="2 3" key="1">
    <citation type="submission" date="2018-05" db="EMBL/GenBank/DDBJ databases">
        <title>Genomic Encyclopedia of Archaeal and Bacterial Type Strains, Phase II (KMG-II): from individual species to whole genera.</title>
        <authorList>
            <person name="Goeker M."/>
        </authorList>
    </citation>
    <scope>NUCLEOTIDE SEQUENCE [LARGE SCALE GENOMIC DNA]</scope>
    <source>
        <strain evidence="2 3">DSM 19975</strain>
    </source>
</reference>
<accession>A0A316HCL9</accession>
<comment type="caution">
    <text evidence="2">The sequence shown here is derived from an EMBL/GenBank/DDBJ whole genome shotgun (WGS) entry which is preliminary data.</text>
</comment>
<proteinExistence type="predicted"/>
<keyword evidence="1" id="KW-0472">Membrane</keyword>
<evidence type="ECO:0000313" key="2">
    <source>
        <dbReference type="EMBL" id="PWK78157.1"/>
    </source>
</evidence>
<feature type="transmembrane region" description="Helical" evidence="1">
    <location>
        <begin position="40"/>
        <end position="65"/>
    </location>
</feature>
<keyword evidence="3" id="KW-1185">Reference proteome</keyword>
<dbReference type="AlphaFoldDB" id="A0A316HCL9"/>
<keyword evidence="1" id="KW-1133">Transmembrane helix</keyword>
<evidence type="ECO:0000256" key="1">
    <source>
        <dbReference type="SAM" id="Phobius"/>
    </source>
</evidence>
<feature type="transmembrane region" description="Helical" evidence="1">
    <location>
        <begin position="103"/>
        <end position="122"/>
    </location>
</feature>
<sequence length="129" mass="14584">MSLKQPVTLISRSLVQAALCAPFLLIALIIYGISREGDEFGAAIMFGLFTIHGYVLAFVSYIFYNMIEFKVNSKWQLLKYAVPLMILIIGLLIIPSNKPNNQQVLFTIIITIMMVDMGKILYHRALKTL</sequence>